<keyword evidence="4 9" id="KW-0812">Transmembrane</keyword>
<evidence type="ECO:0000256" key="8">
    <source>
        <dbReference type="ARBA" id="ARBA00023136"/>
    </source>
</evidence>
<organism evidence="10 11">
    <name type="scientific">Brassica cretica</name>
    <name type="common">Mustard</name>
    <dbReference type="NCBI Taxonomy" id="69181"/>
    <lineage>
        <taxon>Eukaryota</taxon>
        <taxon>Viridiplantae</taxon>
        <taxon>Streptophyta</taxon>
        <taxon>Embryophyta</taxon>
        <taxon>Tracheophyta</taxon>
        <taxon>Spermatophyta</taxon>
        <taxon>Magnoliopsida</taxon>
        <taxon>eudicotyledons</taxon>
        <taxon>Gunneridae</taxon>
        <taxon>Pentapetalae</taxon>
        <taxon>rosids</taxon>
        <taxon>malvids</taxon>
        <taxon>Brassicales</taxon>
        <taxon>Brassicaceae</taxon>
        <taxon>Brassiceae</taxon>
        <taxon>Brassica</taxon>
    </lineage>
</organism>
<dbReference type="PANTHER" id="PTHR22601">
    <property type="entry name" value="ISP4 LIKE PROTEIN"/>
    <property type="match status" value="1"/>
</dbReference>
<evidence type="ECO:0000256" key="4">
    <source>
        <dbReference type="ARBA" id="ARBA00022692"/>
    </source>
</evidence>
<evidence type="ECO:0000256" key="6">
    <source>
        <dbReference type="ARBA" id="ARBA00022927"/>
    </source>
</evidence>
<dbReference type="InterPro" id="IPR004648">
    <property type="entry name" value="Oligpept_transpt"/>
</dbReference>
<feature type="transmembrane region" description="Helical" evidence="9">
    <location>
        <begin position="286"/>
        <end position="308"/>
    </location>
</feature>
<feature type="transmembrane region" description="Helical" evidence="9">
    <location>
        <begin position="200"/>
        <end position="224"/>
    </location>
</feature>
<feature type="transmembrane region" description="Helical" evidence="9">
    <location>
        <begin position="7"/>
        <end position="33"/>
    </location>
</feature>
<dbReference type="Proteomes" id="UP000266723">
    <property type="component" value="Unassembled WGS sequence"/>
</dbReference>
<evidence type="ECO:0000256" key="3">
    <source>
        <dbReference type="ARBA" id="ARBA00022448"/>
    </source>
</evidence>
<protein>
    <submittedName>
        <fullName evidence="10">Uncharacterized protein</fullName>
    </submittedName>
</protein>
<keyword evidence="3" id="KW-0813">Transport</keyword>
<proteinExistence type="inferred from homology"/>
<evidence type="ECO:0000256" key="9">
    <source>
        <dbReference type="SAM" id="Phobius"/>
    </source>
</evidence>
<keyword evidence="5" id="KW-0571">Peptide transport</keyword>
<evidence type="ECO:0000256" key="5">
    <source>
        <dbReference type="ARBA" id="ARBA00022856"/>
    </source>
</evidence>
<feature type="transmembrane region" description="Helical" evidence="9">
    <location>
        <begin position="389"/>
        <end position="422"/>
    </location>
</feature>
<comment type="similarity">
    <text evidence="2">Belongs to the oligopeptide OPT transporter (TC 2.A.67.1) family.</text>
</comment>
<evidence type="ECO:0000313" key="10">
    <source>
        <dbReference type="EMBL" id="KAF3544046.1"/>
    </source>
</evidence>
<dbReference type="NCBIfam" id="TIGR00728">
    <property type="entry name" value="OPT_sfam"/>
    <property type="match status" value="1"/>
</dbReference>
<feature type="transmembrane region" description="Helical" evidence="9">
    <location>
        <begin position="114"/>
        <end position="138"/>
    </location>
</feature>
<feature type="transmembrane region" description="Helical" evidence="9">
    <location>
        <begin position="78"/>
        <end position="94"/>
    </location>
</feature>
<name>A0ABQ7BX67_BRACR</name>
<dbReference type="InterPro" id="IPR004813">
    <property type="entry name" value="OPT"/>
</dbReference>
<evidence type="ECO:0000256" key="1">
    <source>
        <dbReference type="ARBA" id="ARBA00004141"/>
    </source>
</evidence>
<feature type="transmembrane region" description="Helical" evidence="9">
    <location>
        <begin position="359"/>
        <end position="377"/>
    </location>
</feature>
<evidence type="ECO:0000313" key="11">
    <source>
        <dbReference type="Proteomes" id="UP000266723"/>
    </source>
</evidence>
<gene>
    <name evidence="10" type="ORF">DY000_02001417</name>
</gene>
<keyword evidence="11" id="KW-1185">Reference proteome</keyword>
<dbReference type="Pfam" id="PF03169">
    <property type="entry name" value="OPT"/>
    <property type="match status" value="1"/>
</dbReference>
<keyword evidence="6" id="KW-0653">Protein transport</keyword>
<dbReference type="EMBL" id="QGKV02000832">
    <property type="protein sequence ID" value="KAF3544046.1"/>
    <property type="molecule type" value="Genomic_DNA"/>
</dbReference>
<accession>A0ABQ7BX67</accession>
<comment type="subcellular location">
    <subcellularLocation>
        <location evidence="1">Membrane</location>
        <topology evidence="1">Multi-pass membrane protein</topology>
    </subcellularLocation>
</comment>
<reference evidence="10 11" key="1">
    <citation type="journal article" date="2020" name="BMC Genomics">
        <title>Intraspecific diversification of the crop wild relative Brassica cretica Lam. using demographic model selection.</title>
        <authorList>
            <person name="Kioukis A."/>
            <person name="Michalopoulou V.A."/>
            <person name="Briers L."/>
            <person name="Pirintsos S."/>
            <person name="Studholme D.J."/>
            <person name="Pavlidis P."/>
            <person name="Sarris P.F."/>
        </authorList>
    </citation>
    <scope>NUCLEOTIDE SEQUENCE [LARGE SCALE GENOMIC DNA]</scope>
    <source>
        <strain evidence="11">cv. PFS-1207/04</strain>
    </source>
</reference>
<evidence type="ECO:0000256" key="7">
    <source>
        <dbReference type="ARBA" id="ARBA00022989"/>
    </source>
</evidence>
<comment type="caution">
    <text evidence="10">The sequence shown here is derived from an EMBL/GenBank/DDBJ whole genome shotgun (WGS) entry which is preliminary data.</text>
</comment>
<sequence>MTRIQFFLIVLVTSFAYYILPGYLFTMITSISWVCWLSPNSVLVNQLGSGEQGLGIGAVGIDWATISSYLGSPLASPIFATINVTVGFVVVVIIDNKFHLDRDIYAKTGPIHMSTFFAVTYGLGFATLSATMVHVLVFHGSDLWKQTRGAFKTNKKMDIHTRIMKKNYKEVPMWWFLVILVINIALIVFISVYYNATVQLPWWGVLLACAIAVVFTPLIGVIVATTNQAPGLNVITEYVIGYIYPERPVANMCFKVYGYISMTQALTFIQDFKLGLYMKIPPRSMYMAQVLGTLVAVIVYTGTAWWLMAEIPHLCDKSLLPPDSEWTCPMDRVFFDASVIWGLVGPRRMFGDLGEYSNINWFFLLGAIAPFLVWLASKAFPAQKWISNIHFPVILGATAMMPPAMVVNFTSWCIVAFIFGHFVFKYMREWWKKYNYVLSGSLDAGTAFMTILIFLALGRKGIGLVWWGNADDSTNCSLASCATAKGVIMHGCPVY</sequence>
<keyword evidence="8 9" id="KW-0472">Membrane</keyword>
<evidence type="ECO:0000256" key="2">
    <source>
        <dbReference type="ARBA" id="ARBA00005484"/>
    </source>
</evidence>
<feature type="transmembrane region" description="Helical" evidence="9">
    <location>
        <begin position="174"/>
        <end position="194"/>
    </location>
</feature>
<feature type="transmembrane region" description="Helical" evidence="9">
    <location>
        <begin position="434"/>
        <end position="457"/>
    </location>
</feature>
<keyword evidence="7 9" id="KW-1133">Transmembrane helix</keyword>